<evidence type="ECO:0000313" key="2">
    <source>
        <dbReference type="Proteomes" id="UP001235760"/>
    </source>
</evidence>
<dbReference type="Gene3D" id="3.30.420.10">
    <property type="entry name" value="Ribonuclease H-like superfamily/Ribonuclease H"/>
    <property type="match status" value="1"/>
</dbReference>
<dbReference type="Proteomes" id="UP001235760">
    <property type="component" value="Unassembled WGS sequence"/>
</dbReference>
<gene>
    <name evidence="1" type="ORF">Q8X39_19865</name>
</gene>
<dbReference type="InterPro" id="IPR012337">
    <property type="entry name" value="RNaseH-like_sf"/>
</dbReference>
<proteinExistence type="predicted"/>
<dbReference type="EMBL" id="JAUZEE010000017">
    <property type="protein sequence ID" value="MDP4302900.1"/>
    <property type="molecule type" value="Genomic_DNA"/>
</dbReference>
<name>A0ABT9G8U9_LEPDI</name>
<dbReference type="SUPFAM" id="SSF53098">
    <property type="entry name" value="Ribonuclease H-like"/>
    <property type="match status" value="1"/>
</dbReference>
<protein>
    <submittedName>
        <fullName evidence="1">Uncharacterized protein</fullName>
    </submittedName>
</protein>
<dbReference type="RefSeq" id="WP_305751439.1">
    <property type="nucleotide sequence ID" value="NZ_JAUZEE010000017.1"/>
</dbReference>
<accession>A0ABT9G8U9</accession>
<reference evidence="1 2" key="1">
    <citation type="submission" date="2023-08" db="EMBL/GenBank/DDBJ databases">
        <authorList>
            <person name="Roldan D.M."/>
            <person name="Menes R.J."/>
        </authorList>
    </citation>
    <scope>NUCLEOTIDE SEQUENCE [LARGE SCALE GENOMIC DNA]</scope>
    <source>
        <strain evidence="1 2">CCM 2812</strain>
    </source>
</reference>
<evidence type="ECO:0000313" key="1">
    <source>
        <dbReference type="EMBL" id="MDP4302900.1"/>
    </source>
</evidence>
<organism evidence="1 2">
    <name type="scientific">Leptothrix discophora</name>
    <dbReference type="NCBI Taxonomy" id="89"/>
    <lineage>
        <taxon>Bacteria</taxon>
        <taxon>Pseudomonadati</taxon>
        <taxon>Pseudomonadota</taxon>
        <taxon>Betaproteobacteria</taxon>
        <taxon>Burkholderiales</taxon>
        <taxon>Sphaerotilaceae</taxon>
        <taxon>Leptothrix</taxon>
    </lineage>
</organism>
<keyword evidence="2" id="KW-1185">Reference proteome</keyword>
<sequence>MAAVPTPDPTGLPWVLDVEASGFGKGSYPIEVGYVGPAGETGCMLVHPDPDWTGWDAGAERVHGIARERLVTHGRPPAMVARLLNAALAGQQVYCDAWAHDYVWLARLYDAADAVPAFRLRDLRELLPQEQLERFDAVRDRVRRELASQRHRASADARVLQLSVAEVRRTSPVLLRPA</sequence>
<dbReference type="InterPro" id="IPR036397">
    <property type="entry name" value="RNaseH_sf"/>
</dbReference>
<comment type="caution">
    <text evidence="1">The sequence shown here is derived from an EMBL/GenBank/DDBJ whole genome shotgun (WGS) entry which is preliminary data.</text>
</comment>